<dbReference type="Proteomes" id="UP000530412">
    <property type="component" value="Unassembled WGS sequence"/>
</dbReference>
<reference evidence="2 5" key="2">
    <citation type="submission" date="2020-08" db="EMBL/GenBank/DDBJ databases">
        <title>Genomic Encyclopedia of Type Strains, Phase III (KMG-III): the genomes of soil and plant-associated and newly described type strains.</title>
        <authorList>
            <person name="Whitman W."/>
        </authorList>
    </citation>
    <scope>NUCLEOTIDE SEQUENCE [LARGE SCALE GENOMIC DNA]</scope>
    <source>
        <strain evidence="2 5">CECT 3271</strain>
    </source>
</reference>
<feature type="region of interest" description="Disordered" evidence="1">
    <location>
        <begin position="1"/>
        <end position="62"/>
    </location>
</feature>
<dbReference type="RefSeq" id="WP_142197473.1">
    <property type="nucleotide sequence ID" value="NZ_BMSU01000017.1"/>
</dbReference>
<dbReference type="AlphaFoldDB" id="A0A514JK51"/>
<reference evidence="3 4" key="1">
    <citation type="submission" date="2017-07" db="EMBL/GenBank/DDBJ databases">
        <title>The Complete Genome of Streptomyces asterosporus-ZSY.</title>
        <authorList>
            <person name="Zhang S."/>
        </authorList>
    </citation>
    <scope>NUCLEOTIDE SEQUENCE [LARGE SCALE GENOMIC DNA]</scope>
    <source>
        <strain evidence="3 4">DSM 41452</strain>
    </source>
</reference>
<proteinExistence type="predicted"/>
<sequence>MQYTHVRLPGITAAAASDGAGRPVHRMPSAAGPEHQGGRGRGAAGRNEGVRRVEELPPEQAS</sequence>
<gene>
    <name evidence="3" type="ORF">CD934_00215</name>
    <name evidence="2" type="ORF">FHS33_004837</name>
</gene>
<accession>A0A514JK51</accession>
<dbReference type="Proteomes" id="UP000316215">
    <property type="component" value="Chromosome"/>
</dbReference>
<keyword evidence="4" id="KW-1185">Reference proteome</keyword>
<evidence type="ECO:0000313" key="2">
    <source>
        <dbReference type="EMBL" id="MBA8946384.1"/>
    </source>
</evidence>
<evidence type="ECO:0000256" key="1">
    <source>
        <dbReference type="SAM" id="MobiDB-lite"/>
    </source>
</evidence>
<dbReference type="EMBL" id="CP022310">
    <property type="protein sequence ID" value="QDI67278.1"/>
    <property type="molecule type" value="Genomic_DNA"/>
</dbReference>
<protein>
    <submittedName>
        <fullName evidence="3">Uncharacterized protein</fullName>
    </submittedName>
</protein>
<name>A0A514JK51_9ACTN</name>
<evidence type="ECO:0000313" key="5">
    <source>
        <dbReference type="Proteomes" id="UP000530412"/>
    </source>
</evidence>
<evidence type="ECO:0000313" key="3">
    <source>
        <dbReference type="EMBL" id="QDI67278.1"/>
    </source>
</evidence>
<evidence type="ECO:0000313" key="4">
    <source>
        <dbReference type="Proteomes" id="UP000316215"/>
    </source>
</evidence>
<organism evidence="3 4">
    <name type="scientific">Streptomyces calvus</name>
    <dbReference type="NCBI Taxonomy" id="67282"/>
    <lineage>
        <taxon>Bacteria</taxon>
        <taxon>Bacillati</taxon>
        <taxon>Actinomycetota</taxon>
        <taxon>Actinomycetes</taxon>
        <taxon>Kitasatosporales</taxon>
        <taxon>Streptomycetaceae</taxon>
        <taxon>Streptomyces</taxon>
    </lineage>
</organism>
<dbReference type="EMBL" id="JACJIE010000013">
    <property type="protein sequence ID" value="MBA8946384.1"/>
    <property type="molecule type" value="Genomic_DNA"/>
</dbReference>
<accession>A0A7W3QYV0</accession>
<dbReference type="KEGG" id="sast:CD934_00215"/>